<dbReference type="AlphaFoldDB" id="A0A699ISF7"/>
<name>A0A699ISF7_TANCI</name>
<organism evidence="2">
    <name type="scientific">Tanacetum cinerariifolium</name>
    <name type="common">Dalmatian daisy</name>
    <name type="synonym">Chrysanthemum cinerariifolium</name>
    <dbReference type="NCBI Taxonomy" id="118510"/>
    <lineage>
        <taxon>Eukaryota</taxon>
        <taxon>Viridiplantae</taxon>
        <taxon>Streptophyta</taxon>
        <taxon>Embryophyta</taxon>
        <taxon>Tracheophyta</taxon>
        <taxon>Spermatophyta</taxon>
        <taxon>Magnoliopsida</taxon>
        <taxon>eudicotyledons</taxon>
        <taxon>Gunneridae</taxon>
        <taxon>Pentapetalae</taxon>
        <taxon>asterids</taxon>
        <taxon>campanulids</taxon>
        <taxon>Asterales</taxon>
        <taxon>Asteraceae</taxon>
        <taxon>Asteroideae</taxon>
        <taxon>Anthemideae</taxon>
        <taxon>Anthemidinae</taxon>
        <taxon>Tanacetum</taxon>
    </lineage>
</organism>
<comment type="caution">
    <text evidence="2">The sequence shown here is derived from an EMBL/GenBank/DDBJ whole genome shotgun (WGS) entry which is preliminary data.</text>
</comment>
<evidence type="ECO:0000256" key="1">
    <source>
        <dbReference type="SAM" id="MobiDB-lite"/>
    </source>
</evidence>
<sequence>MKISEDYCSDNLYDESIKEDTVYLCMHFTRNHKELKPYTPYPTYSIRRIEDQVKNILEYYNRGPHPRNPQYVILTSNNTTYRRFSKAYKNKTLNRILGGNVGHDVRGCWYKTFLYCNPHTFSGTKGAVVLSRWFEKLESVFRSSNCANEDRVMFVACTLRSRGYTNHFHELEIMFPTMVTPEYKKIKRYIWGLQENIQGNVASSKPITTHEAIQMTHNLMDQVVRTKAARGNDRNKQKGEDHQSNNNNHHHQQNRRQEVVGAYVAAPNEGMVYARNLPFSN</sequence>
<proteinExistence type="predicted"/>
<evidence type="ECO:0008006" key="3">
    <source>
        <dbReference type="Google" id="ProtNLM"/>
    </source>
</evidence>
<dbReference type="EMBL" id="BKCJ010311082">
    <property type="protein sequence ID" value="GEZ69440.1"/>
    <property type="molecule type" value="Genomic_DNA"/>
</dbReference>
<accession>A0A699ISF7</accession>
<feature type="region of interest" description="Disordered" evidence="1">
    <location>
        <begin position="228"/>
        <end position="257"/>
    </location>
</feature>
<feature type="compositionally biased region" description="Basic and acidic residues" evidence="1">
    <location>
        <begin position="230"/>
        <end position="243"/>
    </location>
</feature>
<reference evidence="2" key="1">
    <citation type="journal article" date="2019" name="Sci. Rep.">
        <title>Draft genome of Tanacetum cinerariifolium, the natural source of mosquito coil.</title>
        <authorList>
            <person name="Yamashiro T."/>
            <person name="Shiraishi A."/>
            <person name="Satake H."/>
            <person name="Nakayama K."/>
        </authorList>
    </citation>
    <scope>NUCLEOTIDE SEQUENCE</scope>
</reference>
<protein>
    <recommendedName>
        <fullName evidence="3">Reverse transcriptase domain-containing protein</fullName>
    </recommendedName>
</protein>
<evidence type="ECO:0000313" key="2">
    <source>
        <dbReference type="EMBL" id="GEZ69440.1"/>
    </source>
</evidence>
<gene>
    <name evidence="2" type="ORF">Tci_541413</name>
</gene>